<evidence type="ECO:0000313" key="2">
    <source>
        <dbReference type="EMBL" id="UQC79767.1"/>
    </source>
</evidence>
<feature type="signal peptide" evidence="1">
    <location>
        <begin position="1"/>
        <end position="18"/>
    </location>
</feature>
<dbReference type="KEGG" id="clup:CLUP02_05247"/>
<dbReference type="AlphaFoldDB" id="A0A9Q8SLW2"/>
<dbReference type="RefSeq" id="XP_049141398.1">
    <property type="nucleotide sequence ID" value="XM_049284255.1"/>
</dbReference>
<feature type="chain" id="PRO_5040216924" evidence="1">
    <location>
        <begin position="19"/>
        <end position="70"/>
    </location>
</feature>
<keyword evidence="3" id="KW-1185">Reference proteome</keyword>
<evidence type="ECO:0000256" key="1">
    <source>
        <dbReference type="SAM" id="SignalP"/>
    </source>
</evidence>
<accession>A0A9Q8SLW2</accession>
<dbReference type="EMBL" id="CP019475">
    <property type="protein sequence ID" value="UQC79767.1"/>
    <property type="molecule type" value="Genomic_DNA"/>
</dbReference>
<dbReference type="Proteomes" id="UP000830671">
    <property type="component" value="Chromosome 3"/>
</dbReference>
<proteinExistence type="predicted"/>
<dbReference type="GeneID" id="73339265"/>
<sequence length="70" mass="7917">MVWSFWITTSMFTPGVGGTTQKINDTWMSLTRNDYQEDLEQLHAKNVSADTRAGISSIVISRDPERQTVP</sequence>
<organism evidence="2 3">
    <name type="scientific">Colletotrichum lupini</name>
    <dbReference type="NCBI Taxonomy" id="145971"/>
    <lineage>
        <taxon>Eukaryota</taxon>
        <taxon>Fungi</taxon>
        <taxon>Dikarya</taxon>
        <taxon>Ascomycota</taxon>
        <taxon>Pezizomycotina</taxon>
        <taxon>Sordariomycetes</taxon>
        <taxon>Hypocreomycetidae</taxon>
        <taxon>Glomerellales</taxon>
        <taxon>Glomerellaceae</taxon>
        <taxon>Colletotrichum</taxon>
        <taxon>Colletotrichum acutatum species complex</taxon>
    </lineage>
</organism>
<protein>
    <submittedName>
        <fullName evidence="2">Uncharacterized protein</fullName>
    </submittedName>
</protein>
<keyword evidence="1" id="KW-0732">Signal</keyword>
<gene>
    <name evidence="2" type="ORF">CLUP02_05247</name>
</gene>
<reference evidence="2" key="1">
    <citation type="journal article" date="2021" name="Mol. Plant Microbe Interact.">
        <title>Complete Genome Sequence of the Plant-Pathogenic Fungus Colletotrichum lupini.</title>
        <authorList>
            <person name="Baroncelli R."/>
            <person name="Pensec F."/>
            <person name="Da Lio D."/>
            <person name="Boufleur T."/>
            <person name="Vicente I."/>
            <person name="Sarrocco S."/>
            <person name="Picot A."/>
            <person name="Baraldi E."/>
            <person name="Sukno S."/>
            <person name="Thon M."/>
            <person name="Le Floch G."/>
        </authorList>
    </citation>
    <scope>NUCLEOTIDE SEQUENCE</scope>
    <source>
        <strain evidence="2">IMI 504893</strain>
    </source>
</reference>
<evidence type="ECO:0000313" key="3">
    <source>
        <dbReference type="Proteomes" id="UP000830671"/>
    </source>
</evidence>
<name>A0A9Q8SLW2_9PEZI</name>